<gene>
    <name evidence="1" type="ORF">MEDL_63800</name>
</gene>
<accession>A0A8S3V246</accession>
<dbReference type="Proteomes" id="UP000683360">
    <property type="component" value="Unassembled WGS sequence"/>
</dbReference>
<evidence type="ECO:0000313" key="2">
    <source>
        <dbReference type="Proteomes" id="UP000683360"/>
    </source>
</evidence>
<dbReference type="EMBL" id="CAJPWZ010003113">
    <property type="protein sequence ID" value="CAG2252210.1"/>
    <property type="molecule type" value="Genomic_DNA"/>
</dbReference>
<reference evidence="1" key="1">
    <citation type="submission" date="2021-03" db="EMBL/GenBank/DDBJ databases">
        <authorList>
            <person name="Bekaert M."/>
        </authorList>
    </citation>
    <scope>NUCLEOTIDE SEQUENCE</scope>
</reference>
<sequence>MNGKNKILRFQKEMNGRMRSKYQRNEWKNDYVQAVSTESTAYQRHHVNGRMIMFKQVNNYPILISTALSKAPCEWKMIMFKQVNNYSYLDKYSPTKGTMNERMIMFKQVNNYSYLDKYSLPKAPCEWKNDYVQAALPKAPCEWKNDYVQAGKTNLDNYGEWKNDYVQAALPKAPERMIIATPKCTMLKVQPYPKHHDYVQAAYQRHHVNGRMIMFKQVNNYGIPILISTALPKAPCEWKNDYVQAGNNYPYLDKYSLTKGTMIGRMIMFKQPYQRHLVKWKNDYVQAGNNNPYLISTALPKAPCEWKNDYLAVHQPKAPCEWKNDYVQAGKTTIPILISTALPKGTKWNERMIMFKQVNNNPYLESTALPKAPCEWKNDYVEAGKLQYPYLESTALPKASCEWKNDYVQAGIPIFKYSPTKGTMNVKNDYVEAALPKAPCVHGRMIMFKQVNNYSIPIFKVQPLPKAPCEWKNDYVQAGNNYSYLNKYSPTKATHVNGRMIMFKQVNNYPYLDKCTSLPKAPCEWKNDYVQQVNNYPYLESTALPKAPCEWKNDYVEAGALPKAPCEWKNDYVQAGKVTIPILISTALPKAPCEWKNDYVQAGNNYSCLDKYSPTKAPCEWKNDYVQAGNNYGIPILISTAHQKAPCEWKNDYVQAGKQLQYPYLESTALPKAPCEWKNDYVEAALPKAPCEWKNDYVQAGKQLFLSLSTALPKALPKAPCEWKMIMSKQPYLRHHVNERRIMFKQVNNYGIPILIIISTALPKAPCEWKNDYVQADFSFLGFLKEKGIDVNDNLDVNQASALIERLAIGNLLKDTQCSTSLAPYSGHTHGWTNSCGQPMATLPTISGVVCNVGSDCTSVHCCLSDTRIGKRFETFVKFDPCLFRLRVGIEKLTFSTLLFDYEWGQLNEVWLFGYVRMEFTVRDLEMEGDYLIDMKLQICRESDTDTTPCGVDVVIFDKYRLPKLSCDWNSGLYTGFQGLATWLTDNSVTKTEPLRGPETFKLMSDSGIAAYLYEPPCDQLGSTYYGNVGGVKNDCGKPVSVPVLPSGVVCTVSMDTCTGLECCITIPLTNKTMNFRININHCYQDITVGLESMNRQYKLLDYSFGTMEHFNLRGVCRMEYKIEDFIGKRAYLMDISFSFCLETGSCEFTETIIQGVKFPKKKCTWDDTYRVKDCSDTEVIAISTNPITCKLKSDCAAINCCLDEVFINKTFEVFFEINHCERKIYIGIEKLKFYIPLHDFEFDKWHEFSLVKTIRIRYNLYDLWSEGVYLVSLEISSCWEMYSRCDWTQSVLDYARFKKQTCAPQMAYQNADIINNNDSNEKKERKKTAQQNEGRRSCGSTINNLPMLSSGTSCYISDVCTDVRCCVSVPFFGNHTFDFSLNLDGCTQYMVMSLENYKEQFMLSDFNFGQEDYLWIKGVFRLKYTIDDLPDQNLYRVSVMFEVCTTNGAPCEYSLTVMDSVELPRSSCLPEWGYGYAEVGFTKEQWKTRRGLGDDAILNYWQIAKILEDTEIAFYQNKPRCNHTMGDYQGSVDGWVINCTLGVSPGVLDGDIVCLIGSKCSEVSCCVNDPETRSDFNAYLSLDPCEFILLVGVEKYSFEVSLIDFDFEKSYELDLGGIYKVSFSVNDLMYSGMYVVNMTVSICWSSGKDCQFVSQVFQNTLLPKHTCDTQTNFAQSECELGMIELPDISPAANCTLQPHCTAVDCSMFSPRLGRSFHASVDIDPCYAHMMVQIEKMNSNVRLLEKQYGMKCSVNY</sequence>
<proteinExistence type="predicted"/>
<evidence type="ECO:0000313" key="1">
    <source>
        <dbReference type="EMBL" id="CAG2252210.1"/>
    </source>
</evidence>
<comment type="caution">
    <text evidence="1">The sequence shown here is derived from an EMBL/GenBank/DDBJ whole genome shotgun (WGS) entry which is preliminary data.</text>
</comment>
<dbReference type="OrthoDB" id="6095264at2759"/>
<protein>
    <submittedName>
        <fullName evidence="1">Uncharacterized protein</fullName>
    </submittedName>
</protein>
<keyword evidence="2" id="KW-1185">Reference proteome</keyword>
<organism evidence="1 2">
    <name type="scientific">Mytilus edulis</name>
    <name type="common">Blue mussel</name>
    <dbReference type="NCBI Taxonomy" id="6550"/>
    <lineage>
        <taxon>Eukaryota</taxon>
        <taxon>Metazoa</taxon>
        <taxon>Spiralia</taxon>
        <taxon>Lophotrochozoa</taxon>
        <taxon>Mollusca</taxon>
        <taxon>Bivalvia</taxon>
        <taxon>Autobranchia</taxon>
        <taxon>Pteriomorphia</taxon>
        <taxon>Mytilida</taxon>
        <taxon>Mytiloidea</taxon>
        <taxon>Mytilidae</taxon>
        <taxon>Mytilinae</taxon>
        <taxon>Mytilus</taxon>
    </lineage>
</organism>
<name>A0A8S3V246_MYTED</name>